<dbReference type="InterPro" id="IPR029056">
    <property type="entry name" value="Ribokinase-like"/>
</dbReference>
<dbReference type="GO" id="GO:0009228">
    <property type="term" value="P:thiamine biosynthetic process"/>
    <property type="evidence" value="ECO:0007669"/>
    <property type="project" value="InterPro"/>
</dbReference>
<dbReference type="EMBL" id="JACNFK010000027">
    <property type="protein sequence ID" value="MBC8519818.1"/>
    <property type="molecule type" value="Genomic_DNA"/>
</dbReference>
<name>A0A8J6P026_9GAMM</name>
<dbReference type="GO" id="GO:0009229">
    <property type="term" value="P:thiamine diphosphate biosynthetic process"/>
    <property type="evidence" value="ECO:0007669"/>
    <property type="project" value="UniProtKB-UniPathway"/>
</dbReference>
<dbReference type="CDD" id="cd01169">
    <property type="entry name" value="HMPP_kinase"/>
    <property type="match status" value="1"/>
</dbReference>
<evidence type="ECO:0000313" key="4">
    <source>
        <dbReference type="EMBL" id="MBC8519818.1"/>
    </source>
</evidence>
<dbReference type="EC" id="2.7.1.49" evidence="2"/>
<dbReference type="PANTHER" id="PTHR20858">
    <property type="entry name" value="PHOSPHOMETHYLPYRIMIDINE KINASE"/>
    <property type="match status" value="1"/>
</dbReference>
<accession>A0A8J6P026</accession>
<gene>
    <name evidence="4" type="ORF">H8D24_05375</name>
</gene>
<comment type="caution">
    <text evidence="4">The sequence shown here is derived from an EMBL/GenBank/DDBJ whole genome shotgun (WGS) entry which is preliminary data.</text>
</comment>
<dbReference type="Proteomes" id="UP000654401">
    <property type="component" value="Unassembled WGS sequence"/>
</dbReference>
<reference evidence="4 5" key="1">
    <citation type="submission" date="2020-08" db="EMBL/GenBank/DDBJ databases">
        <title>Bridging the membrane lipid divide: bacteria of the FCB group superphylum have the potential to synthesize archaeal ether lipids.</title>
        <authorList>
            <person name="Villanueva L."/>
            <person name="Von Meijenfeldt F.A.B."/>
            <person name="Westbye A.B."/>
            <person name="Yadav S."/>
            <person name="Hopmans E.C."/>
            <person name="Dutilh B.E."/>
            <person name="Sinninghe Damste J.S."/>
        </authorList>
    </citation>
    <scope>NUCLEOTIDE SEQUENCE [LARGE SCALE GENOMIC DNA]</scope>
    <source>
        <strain evidence="4">NIOZ-UU100</strain>
    </source>
</reference>
<sequence length="262" mass="27692">MRPTILVFGGHDPSGGAGIQADIETIGSLGGHAATVITALTAQDSHSVKAVEPVSLDLFIQQARLLLDDMSMQAIKIGMVGSIEICEAIHTLLTEHSDVPVILDPVLADGGGGYLSTDGVAEAISTLLIPLATVATPNRKELMQLAPDGDTLQASGAELISMGCEYLLITGTDNPTADEEPDKVHHLLMNRDGIKELFQYPRLPNNYHGSGCTLASSIATGIAAGENVDEAVVRGLEFTWNSLNNSFHPGSGQHFPDRFRSK</sequence>
<dbReference type="GO" id="GO:0008902">
    <property type="term" value="F:hydroxymethylpyrimidine kinase activity"/>
    <property type="evidence" value="ECO:0007669"/>
    <property type="project" value="UniProtKB-EC"/>
</dbReference>
<keyword evidence="4" id="KW-0808">Transferase</keyword>
<evidence type="ECO:0000313" key="5">
    <source>
        <dbReference type="Proteomes" id="UP000654401"/>
    </source>
</evidence>
<dbReference type="GO" id="GO:0005829">
    <property type="term" value="C:cytosol"/>
    <property type="evidence" value="ECO:0007669"/>
    <property type="project" value="TreeGrafter"/>
</dbReference>
<dbReference type="Pfam" id="PF08543">
    <property type="entry name" value="Phos_pyr_kin"/>
    <property type="match status" value="1"/>
</dbReference>
<protein>
    <recommendedName>
        <fullName evidence="2">hydroxymethylpyrimidine kinase</fullName>
        <ecNumber evidence="2">2.7.1.49</ecNumber>
    </recommendedName>
</protein>
<dbReference type="Gene3D" id="3.40.1190.20">
    <property type="match status" value="1"/>
</dbReference>
<dbReference type="AlphaFoldDB" id="A0A8J6P026"/>
<dbReference type="SUPFAM" id="SSF53613">
    <property type="entry name" value="Ribokinase-like"/>
    <property type="match status" value="1"/>
</dbReference>
<proteinExistence type="predicted"/>
<evidence type="ECO:0000256" key="1">
    <source>
        <dbReference type="ARBA" id="ARBA00004948"/>
    </source>
</evidence>
<dbReference type="PANTHER" id="PTHR20858:SF17">
    <property type="entry name" value="HYDROXYMETHYLPYRIMIDINE_PHOSPHOMETHYLPYRIMIDINE KINASE THI20-RELATED"/>
    <property type="match status" value="1"/>
</dbReference>
<dbReference type="GO" id="GO:0008972">
    <property type="term" value="F:phosphomethylpyrimidine kinase activity"/>
    <property type="evidence" value="ECO:0007669"/>
    <property type="project" value="InterPro"/>
</dbReference>
<dbReference type="InterPro" id="IPR004399">
    <property type="entry name" value="HMP/HMP-P_kinase_dom"/>
</dbReference>
<organism evidence="4 5">
    <name type="scientific">Candidatus Thiopontia autotrophica</name>
    <dbReference type="NCBI Taxonomy" id="2841688"/>
    <lineage>
        <taxon>Bacteria</taxon>
        <taxon>Pseudomonadati</taxon>
        <taxon>Pseudomonadota</taxon>
        <taxon>Gammaproteobacteria</taxon>
        <taxon>Candidatus Thiopontia</taxon>
    </lineage>
</organism>
<evidence type="ECO:0000259" key="3">
    <source>
        <dbReference type="Pfam" id="PF08543"/>
    </source>
</evidence>
<keyword evidence="4" id="KW-0418">Kinase</keyword>
<feature type="domain" description="Pyridoxamine kinase/Phosphomethylpyrimidine kinase" evidence="3">
    <location>
        <begin position="12"/>
        <end position="253"/>
    </location>
</feature>
<comment type="pathway">
    <text evidence="1">Cofactor biosynthesis; thiamine diphosphate biosynthesis.</text>
</comment>
<dbReference type="InterPro" id="IPR013749">
    <property type="entry name" value="PM/HMP-P_kinase-1"/>
</dbReference>
<dbReference type="UniPathway" id="UPA00060">
    <property type="reaction ID" value="UER00138"/>
</dbReference>
<evidence type="ECO:0000256" key="2">
    <source>
        <dbReference type="ARBA" id="ARBA00012135"/>
    </source>
</evidence>